<feature type="transmembrane region" description="Helical" evidence="2">
    <location>
        <begin position="112"/>
        <end position="133"/>
    </location>
</feature>
<keyword evidence="2" id="KW-1133">Transmembrane helix</keyword>
<dbReference type="EMBL" id="JAAAHY010000155">
    <property type="protein sequence ID" value="KAF9966447.1"/>
    <property type="molecule type" value="Genomic_DNA"/>
</dbReference>
<feature type="transmembrane region" description="Helical" evidence="2">
    <location>
        <begin position="12"/>
        <end position="31"/>
    </location>
</feature>
<evidence type="ECO:0000313" key="4">
    <source>
        <dbReference type="Proteomes" id="UP000738359"/>
    </source>
</evidence>
<proteinExistence type="predicted"/>
<dbReference type="Proteomes" id="UP000738359">
    <property type="component" value="Unassembled WGS sequence"/>
</dbReference>
<evidence type="ECO:0000256" key="1">
    <source>
        <dbReference type="SAM" id="MobiDB-lite"/>
    </source>
</evidence>
<name>A0A9P6JDK1_MORAP</name>
<protein>
    <submittedName>
        <fullName evidence="3">Uncharacterized protein</fullName>
    </submittedName>
</protein>
<feature type="compositionally biased region" description="Low complexity" evidence="1">
    <location>
        <begin position="172"/>
        <end position="186"/>
    </location>
</feature>
<accession>A0A9P6JDK1</accession>
<reference evidence="3" key="1">
    <citation type="journal article" date="2020" name="Fungal Divers.">
        <title>Resolving the Mortierellaceae phylogeny through synthesis of multi-gene phylogenetics and phylogenomics.</title>
        <authorList>
            <person name="Vandepol N."/>
            <person name="Liber J."/>
            <person name="Desiro A."/>
            <person name="Na H."/>
            <person name="Kennedy M."/>
            <person name="Barry K."/>
            <person name="Grigoriev I.V."/>
            <person name="Miller A.N."/>
            <person name="O'Donnell K."/>
            <person name="Stajich J.E."/>
            <person name="Bonito G."/>
        </authorList>
    </citation>
    <scope>NUCLEOTIDE SEQUENCE</scope>
    <source>
        <strain evidence="3">CK1249</strain>
    </source>
</reference>
<sequence length="427" mass="46160">MIQALVSLQRLWYLILMLSTVCLVADITLSSTQSGTQSPEFRFYVFPLALAADVPTVLIFAYCIWGKANPLLLPSSSPKSNVCTRCLRGTGSVLLVLLWIANTILYSVSLVVVRKVLAGVAAMIAILILVEMIGSGRLGRQQRWFLKQERRRQEQAKLDLVAGSVAAQGDVSEQGKGSASSASAGRRGQGEGGRWGMDSREGLLGDSSSVHTDDVVRVEIVRPPSVGAAQVIFNQQLMYEMYQRQYHQHQQQFLMNHQQPLGTQSNTTGNAEVDGKYDDLLLESSFKFEIPMDEPLQGPSLVQTGALESLLVAKKVVIYPPSAPTIEKTLPSTASVTWPSASAEPKAQSLSVAKDDIQRDTIRILNDSNPCAKESACMAIQELASAPPSESSSASVLTQLDSIPRPASSISSCPVQGVGLSENKQQQ</sequence>
<keyword evidence="4" id="KW-1185">Reference proteome</keyword>
<comment type="caution">
    <text evidence="3">The sequence shown here is derived from an EMBL/GenBank/DDBJ whole genome shotgun (WGS) entry which is preliminary data.</text>
</comment>
<feature type="region of interest" description="Disordered" evidence="1">
    <location>
        <begin position="169"/>
        <end position="208"/>
    </location>
</feature>
<evidence type="ECO:0000256" key="2">
    <source>
        <dbReference type="SAM" id="Phobius"/>
    </source>
</evidence>
<keyword evidence="2" id="KW-0812">Transmembrane</keyword>
<dbReference type="OrthoDB" id="2443737at2759"/>
<keyword evidence="2" id="KW-0472">Membrane</keyword>
<dbReference type="AlphaFoldDB" id="A0A9P6JDK1"/>
<gene>
    <name evidence="3" type="ORF">BGZ70_002287</name>
</gene>
<feature type="transmembrane region" description="Helical" evidence="2">
    <location>
        <begin position="86"/>
        <end position="106"/>
    </location>
</feature>
<feature type="transmembrane region" description="Helical" evidence="2">
    <location>
        <begin position="43"/>
        <end position="65"/>
    </location>
</feature>
<organism evidence="3 4">
    <name type="scientific">Mortierella alpina</name>
    <name type="common">Oleaginous fungus</name>
    <name type="synonym">Mortierella renispora</name>
    <dbReference type="NCBI Taxonomy" id="64518"/>
    <lineage>
        <taxon>Eukaryota</taxon>
        <taxon>Fungi</taxon>
        <taxon>Fungi incertae sedis</taxon>
        <taxon>Mucoromycota</taxon>
        <taxon>Mortierellomycotina</taxon>
        <taxon>Mortierellomycetes</taxon>
        <taxon>Mortierellales</taxon>
        <taxon>Mortierellaceae</taxon>
        <taxon>Mortierella</taxon>
    </lineage>
</organism>
<evidence type="ECO:0000313" key="3">
    <source>
        <dbReference type="EMBL" id="KAF9966447.1"/>
    </source>
</evidence>
<feature type="region of interest" description="Disordered" evidence="1">
    <location>
        <begin position="406"/>
        <end position="427"/>
    </location>
</feature>